<protein>
    <submittedName>
        <fullName evidence="1">Uncharacterized protein</fullName>
    </submittedName>
</protein>
<dbReference type="EMBL" id="RSFW01000019">
    <property type="protein sequence ID" value="RSD25480.1"/>
    <property type="molecule type" value="Genomic_DNA"/>
</dbReference>
<dbReference type="Proteomes" id="UP000279911">
    <property type="component" value="Unassembled WGS sequence"/>
</dbReference>
<organism evidence="1 2">
    <name type="scientific">Mesobacillus subterraneus</name>
    <dbReference type="NCBI Taxonomy" id="285983"/>
    <lineage>
        <taxon>Bacteria</taxon>
        <taxon>Bacillati</taxon>
        <taxon>Bacillota</taxon>
        <taxon>Bacilli</taxon>
        <taxon>Bacillales</taxon>
        <taxon>Bacillaceae</taxon>
        <taxon>Mesobacillus</taxon>
    </lineage>
</organism>
<dbReference type="RefSeq" id="WP_125481199.1">
    <property type="nucleotide sequence ID" value="NZ_RSFW01000019.1"/>
</dbReference>
<accession>A0A427TM96</accession>
<name>A0A427TM96_9BACI</name>
<evidence type="ECO:0000313" key="1">
    <source>
        <dbReference type="EMBL" id="RSD25480.1"/>
    </source>
</evidence>
<gene>
    <name evidence="1" type="ORF">EJA10_16880</name>
</gene>
<evidence type="ECO:0000313" key="2">
    <source>
        <dbReference type="Proteomes" id="UP000279911"/>
    </source>
</evidence>
<dbReference type="InterPro" id="IPR007612">
    <property type="entry name" value="LOR"/>
</dbReference>
<proteinExistence type="predicted"/>
<comment type="caution">
    <text evidence="1">The sequence shown here is derived from an EMBL/GenBank/DDBJ whole genome shotgun (WGS) entry which is preliminary data.</text>
</comment>
<dbReference type="AlphaFoldDB" id="A0A427TM96"/>
<dbReference type="Pfam" id="PF04525">
    <property type="entry name" value="LOR"/>
    <property type="match status" value="1"/>
</dbReference>
<sequence>MEQHLYFRDNFFSVGRTEIYNEAKEMAGELDLKNIFGTAIDVLDLNGEVIISGKFPLFGLKWKVYDRHGQEIGSLKAKFSLFSKKFEYDASDRGSYIINSEAFSKVYEIMDGDQIVARFDKISSFIESSAYRLRNNSSKLSNEELIAVVMGVNAIHKRQRTNSGA</sequence>
<dbReference type="OrthoDB" id="2692055at2"/>
<reference evidence="2" key="1">
    <citation type="submission" date="2018-12" db="EMBL/GenBank/DDBJ databases">
        <title>Bacillus chawlae sp. nov., Bacillus glennii sp. nov., and Bacillus saganii sp. nov. Isolated from the Vehicle Assembly Building at Kennedy Space Center where the Viking Spacecraft were Assembled.</title>
        <authorList>
            <person name="Seuylemezian A."/>
            <person name="Vaishampayan P."/>
        </authorList>
    </citation>
    <scope>NUCLEOTIDE SEQUENCE [LARGE SCALE GENOMIC DNA]</scope>
    <source>
        <strain evidence="2">DSM 13966</strain>
    </source>
</reference>